<reference evidence="2 3" key="1">
    <citation type="journal article" date="2011" name="Cell">
        <title>The monarch butterfly genome yields insights into long-distance migration.</title>
        <authorList>
            <person name="Zhan S."/>
            <person name="Merlin C."/>
            <person name="Boore J.L."/>
            <person name="Reppert S.M."/>
        </authorList>
    </citation>
    <scope>NUCLEOTIDE SEQUENCE [LARGE SCALE GENOMIC DNA]</scope>
    <source>
        <strain evidence="2">F-2</strain>
    </source>
</reference>
<gene>
    <name evidence="2" type="ORF">KGM_202370B</name>
</gene>
<name>A0A212FNA2_DANPL</name>
<dbReference type="KEGG" id="dpl:KGM_202370B"/>
<comment type="caution">
    <text evidence="2">The sequence shown here is derived from an EMBL/GenBank/DDBJ whole genome shotgun (WGS) entry which is preliminary data.</text>
</comment>
<dbReference type="Proteomes" id="UP000007151">
    <property type="component" value="Unassembled WGS sequence"/>
</dbReference>
<proteinExistence type="predicted"/>
<organism evidence="2 3">
    <name type="scientific">Danaus plexippus plexippus</name>
    <dbReference type="NCBI Taxonomy" id="278856"/>
    <lineage>
        <taxon>Eukaryota</taxon>
        <taxon>Metazoa</taxon>
        <taxon>Ecdysozoa</taxon>
        <taxon>Arthropoda</taxon>
        <taxon>Hexapoda</taxon>
        <taxon>Insecta</taxon>
        <taxon>Pterygota</taxon>
        <taxon>Neoptera</taxon>
        <taxon>Endopterygota</taxon>
        <taxon>Lepidoptera</taxon>
        <taxon>Glossata</taxon>
        <taxon>Ditrysia</taxon>
        <taxon>Papilionoidea</taxon>
        <taxon>Nymphalidae</taxon>
        <taxon>Danainae</taxon>
        <taxon>Danaini</taxon>
        <taxon>Danaina</taxon>
        <taxon>Danaus</taxon>
        <taxon>Danaus</taxon>
    </lineage>
</organism>
<accession>A0A212FNA2</accession>
<dbReference type="InParanoid" id="A0A212FNA2"/>
<dbReference type="AlphaFoldDB" id="A0A212FNA2"/>
<dbReference type="EMBL" id="AGBW02007111">
    <property type="protein sequence ID" value="OWR55170.1"/>
    <property type="molecule type" value="Genomic_DNA"/>
</dbReference>
<keyword evidence="3" id="KW-1185">Reference proteome</keyword>
<evidence type="ECO:0000256" key="1">
    <source>
        <dbReference type="SAM" id="MobiDB-lite"/>
    </source>
</evidence>
<feature type="non-terminal residue" evidence="2">
    <location>
        <position position="1"/>
    </location>
</feature>
<protein>
    <submittedName>
        <fullName evidence="2">Nuclear pore glycoprotein p62</fullName>
    </submittedName>
</protein>
<feature type="compositionally biased region" description="Polar residues" evidence="1">
    <location>
        <begin position="1"/>
        <end position="21"/>
    </location>
</feature>
<feature type="region of interest" description="Disordered" evidence="1">
    <location>
        <begin position="1"/>
        <end position="43"/>
    </location>
</feature>
<evidence type="ECO:0000313" key="3">
    <source>
        <dbReference type="Proteomes" id="UP000007151"/>
    </source>
</evidence>
<evidence type="ECO:0000313" key="2">
    <source>
        <dbReference type="EMBL" id="OWR55170.1"/>
    </source>
</evidence>
<sequence>FGSNSFAPLSTFNFTTPSSGFSAPQTTSAPQTSQPTTGFGQFGAKPYSFVAAATTGE</sequence>
<feature type="compositionally biased region" description="Low complexity" evidence="1">
    <location>
        <begin position="22"/>
        <end position="37"/>
    </location>
</feature>